<protein>
    <recommendedName>
        <fullName evidence="2">BPTI/Kunitz inhibitor domain-containing protein</fullName>
    </recommendedName>
</protein>
<dbReference type="Gene3D" id="4.10.410.10">
    <property type="entry name" value="Pancreatic trypsin inhibitor Kunitz domain"/>
    <property type="match status" value="1"/>
</dbReference>
<dbReference type="InterPro" id="IPR036880">
    <property type="entry name" value="Kunitz_BPTI_sf"/>
</dbReference>
<dbReference type="InterPro" id="IPR050098">
    <property type="entry name" value="TFPI/VKTCI-like"/>
</dbReference>
<dbReference type="InterPro" id="IPR002223">
    <property type="entry name" value="Kunitz_BPTI"/>
</dbReference>
<keyword evidence="1" id="KW-1015">Disulfide bond</keyword>
<comment type="caution">
    <text evidence="3">The sequence shown here is derived from an EMBL/GenBank/DDBJ whole genome shotgun (WGS) entry which is preliminary data.</text>
</comment>
<dbReference type="AlphaFoldDB" id="A0AAV6GAY4"/>
<feature type="domain" description="BPTI/Kunitz inhibitor" evidence="2">
    <location>
        <begin position="183"/>
        <end position="233"/>
    </location>
</feature>
<dbReference type="GO" id="GO:0005615">
    <property type="term" value="C:extracellular space"/>
    <property type="evidence" value="ECO:0007669"/>
    <property type="project" value="TreeGrafter"/>
</dbReference>
<dbReference type="PANTHER" id="PTHR10083">
    <property type="entry name" value="KUNITZ-TYPE PROTEASE INHIBITOR-RELATED"/>
    <property type="match status" value="1"/>
</dbReference>
<gene>
    <name evidence="3" type="ORF">AALO_G00177550</name>
</gene>
<proteinExistence type="predicted"/>
<dbReference type="SUPFAM" id="SSF57362">
    <property type="entry name" value="BPTI-like"/>
    <property type="match status" value="1"/>
</dbReference>
<dbReference type="PROSITE" id="PS50279">
    <property type="entry name" value="BPTI_KUNITZ_2"/>
    <property type="match status" value="1"/>
</dbReference>
<evidence type="ECO:0000313" key="3">
    <source>
        <dbReference type="EMBL" id="KAG5271247.1"/>
    </source>
</evidence>
<evidence type="ECO:0000313" key="4">
    <source>
        <dbReference type="Proteomes" id="UP000823561"/>
    </source>
</evidence>
<dbReference type="EMBL" id="JADWDJ010000013">
    <property type="protein sequence ID" value="KAG5271247.1"/>
    <property type="molecule type" value="Genomic_DNA"/>
</dbReference>
<accession>A0AAV6GAY4</accession>
<organism evidence="3 4">
    <name type="scientific">Alosa alosa</name>
    <name type="common">allis shad</name>
    <dbReference type="NCBI Taxonomy" id="278164"/>
    <lineage>
        <taxon>Eukaryota</taxon>
        <taxon>Metazoa</taxon>
        <taxon>Chordata</taxon>
        <taxon>Craniata</taxon>
        <taxon>Vertebrata</taxon>
        <taxon>Euteleostomi</taxon>
        <taxon>Actinopterygii</taxon>
        <taxon>Neopterygii</taxon>
        <taxon>Teleostei</taxon>
        <taxon>Clupei</taxon>
        <taxon>Clupeiformes</taxon>
        <taxon>Clupeoidei</taxon>
        <taxon>Clupeidae</taxon>
        <taxon>Alosa</taxon>
    </lineage>
</organism>
<dbReference type="PRINTS" id="PR00759">
    <property type="entry name" value="BASICPTASE"/>
</dbReference>
<dbReference type="PANTHER" id="PTHR10083:SF374">
    <property type="entry name" value="BPTI_KUNITZ INHIBITOR DOMAIN-CONTAINING PROTEIN"/>
    <property type="match status" value="1"/>
</dbReference>
<evidence type="ECO:0000256" key="1">
    <source>
        <dbReference type="ARBA" id="ARBA00023157"/>
    </source>
</evidence>
<evidence type="ECO:0000259" key="2">
    <source>
        <dbReference type="PROSITE" id="PS50279"/>
    </source>
</evidence>
<dbReference type="InterPro" id="IPR020901">
    <property type="entry name" value="Prtase_inh_Kunz-CS"/>
</dbReference>
<dbReference type="PROSITE" id="PS00280">
    <property type="entry name" value="BPTI_KUNITZ_1"/>
    <property type="match status" value="1"/>
</dbReference>
<dbReference type="Pfam" id="PF00014">
    <property type="entry name" value="Kunitz_BPTI"/>
    <property type="match status" value="1"/>
</dbReference>
<reference evidence="3" key="1">
    <citation type="submission" date="2020-10" db="EMBL/GenBank/DDBJ databases">
        <title>Chromosome-scale genome assembly of the Allis shad, Alosa alosa.</title>
        <authorList>
            <person name="Margot Z."/>
            <person name="Christophe K."/>
            <person name="Cabau C."/>
            <person name="Louis A."/>
            <person name="Berthelot C."/>
            <person name="Parey E."/>
            <person name="Roest Crollius H."/>
            <person name="Montfort J."/>
            <person name="Robinson-Rechavi M."/>
            <person name="Bucao C."/>
            <person name="Bouchez O."/>
            <person name="Gislard M."/>
            <person name="Lluch J."/>
            <person name="Milhes M."/>
            <person name="Lampietro C."/>
            <person name="Lopez Roques C."/>
            <person name="Donnadieu C."/>
            <person name="Braasch I."/>
            <person name="Desvignes T."/>
            <person name="Postlethwait J."/>
            <person name="Bobe J."/>
            <person name="Guiguen Y."/>
        </authorList>
    </citation>
    <scope>NUCLEOTIDE SEQUENCE</scope>
    <source>
        <strain evidence="3">M-15738</strain>
        <tissue evidence="3">Blood</tissue>
    </source>
</reference>
<dbReference type="FunFam" id="4.10.410.10:FF:000020">
    <property type="entry name" value="Collagen, type VI, alpha 3"/>
    <property type="match status" value="1"/>
</dbReference>
<keyword evidence="4" id="KW-1185">Reference proteome</keyword>
<dbReference type="Proteomes" id="UP000823561">
    <property type="component" value="Chromosome 13"/>
</dbReference>
<dbReference type="GO" id="GO:0004867">
    <property type="term" value="F:serine-type endopeptidase inhibitor activity"/>
    <property type="evidence" value="ECO:0007669"/>
    <property type="project" value="InterPro"/>
</dbReference>
<name>A0AAV6GAY4_9TELE</name>
<sequence>MPMRFLRTFLSFLKRGINIYPVPSERWMCQHLEQEIDQEPTIVLIDSIPLPTSNYNPQPTIPNRKGDTQVETFYEIEHGVKENTGRGDTSGFGIVQQREDLSRLEDFDTVHQREDITSLEDFETIQQREDLSTLEDFDTIHQREDITSLEDFETIQQREDLSILEEFDVFHQRKDATLLQDVCTLRQDEGKCQKYTVKWYFDTVKKECLHFWYSGCDGNGNRFRTKADCEARCMRTKANGASIDAR</sequence>
<dbReference type="CDD" id="cd22630">
    <property type="entry name" value="Kunitz_collagen_alpha6_VI"/>
    <property type="match status" value="1"/>
</dbReference>
<dbReference type="SMART" id="SM00131">
    <property type="entry name" value="KU"/>
    <property type="match status" value="1"/>
</dbReference>